<dbReference type="Gene3D" id="1.10.10.10">
    <property type="entry name" value="Winged helix-like DNA-binding domain superfamily/Winged helix DNA-binding domain"/>
    <property type="match status" value="1"/>
</dbReference>
<keyword evidence="1" id="KW-0479">Metal-binding</keyword>
<dbReference type="EMBL" id="CP089044">
    <property type="protein sequence ID" value="UYF76046.1"/>
    <property type="molecule type" value="Genomic_DNA"/>
</dbReference>
<comment type="cofactor">
    <cofactor evidence="2">
        <name>Mn(2+)</name>
        <dbReference type="ChEBI" id="CHEBI:29035"/>
    </cofactor>
    <cofactor evidence="2">
        <name>Fe(2+)</name>
        <dbReference type="ChEBI" id="CHEBI:29033"/>
    </cofactor>
    <text evidence="2">Binds 1 Mn(2+) or Fe(2+) ion per subunit.</text>
</comment>
<dbReference type="InterPro" id="IPR036390">
    <property type="entry name" value="WH_DNA-bd_sf"/>
</dbReference>
<feature type="binding site" evidence="1">
    <location>
        <position position="142"/>
    </location>
    <ligand>
        <name>Zn(2+)</name>
        <dbReference type="ChEBI" id="CHEBI:29105"/>
    </ligand>
</feature>
<reference evidence="3" key="1">
    <citation type="journal article" date="2022" name="J Glob Antimicrob Resist">
        <title>Comparative analysis of IMP-4- and OXA-58-containing plasmids of three carbapenemase-producing Acinetobacter ursingii strains in the Netherlands.</title>
        <authorList>
            <person name="Hendrickx A.P.A."/>
            <person name="Schade R.P."/>
            <person name="Landman F."/>
            <person name="Bosch T."/>
            <person name="Schouls L.M."/>
            <person name="van Dijk K."/>
        </authorList>
    </citation>
    <scope>NUCLEOTIDE SEQUENCE</scope>
    <source>
        <strain evidence="3">RIVM_C010761</strain>
    </source>
</reference>
<dbReference type="GO" id="GO:0003700">
    <property type="term" value="F:DNA-binding transcription factor activity"/>
    <property type="evidence" value="ECO:0007669"/>
    <property type="project" value="InterPro"/>
</dbReference>
<sequence>MESNNLEEVVLNILKKAKMRATLPRIHVVQTLIEADKEITAYEIERKVAQKNSKNVYISTIYSSLRALEMAGVIQRFKIGDQQAYYSIKKQNGSIRLYCEECEKTYLLDNDNIEKDILDISKTRNISIKSFSVFIQIKCEECMEKKQN</sequence>
<gene>
    <name evidence="3" type="ORF">LSO58_03820</name>
</gene>
<dbReference type="PANTHER" id="PTHR33202:SF7">
    <property type="entry name" value="FERRIC UPTAKE REGULATION PROTEIN"/>
    <property type="match status" value="1"/>
</dbReference>
<feature type="binding site" evidence="1">
    <location>
        <position position="102"/>
    </location>
    <ligand>
        <name>Zn(2+)</name>
        <dbReference type="ChEBI" id="CHEBI:29105"/>
    </ligand>
</feature>
<dbReference type="RefSeq" id="WP_004992871.1">
    <property type="nucleotide sequence ID" value="NZ_AP018824.1"/>
</dbReference>
<keyword evidence="1" id="KW-0862">Zinc</keyword>
<dbReference type="InterPro" id="IPR002481">
    <property type="entry name" value="FUR"/>
</dbReference>
<dbReference type="Proteomes" id="UP001164081">
    <property type="component" value="Chromosome"/>
</dbReference>
<dbReference type="Pfam" id="PF01475">
    <property type="entry name" value="FUR"/>
    <property type="match status" value="1"/>
</dbReference>
<dbReference type="InterPro" id="IPR036388">
    <property type="entry name" value="WH-like_DNA-bd_sf"/>
</dbReference>
<keyword evidence="2" id="KW-0408">Iron</keyword>
<dbReference type="AlphaFoldDB" id="A0AA46S8K6"/>
<evidence type="ECO:0000313" key="4">
    <source>
        <dbReference type="Proteomes" id="UP001164081"/>
    </source>
</evidence>
<feature type="binding site" evidence="2">
    <location>
        <position position="114"/>
    </location>
    <ligand>
        <name>Fe cation</name>
        <dbReference type="ChEBI" id="CHEBI:24875"/>
    </ligand>
</feature>
<dbReference type="PANTHER" id="PTHR33202">
    <property type="entry name" value="ZINC UPTAKE REGULATION PROTEIN"/>
    <property type="match status" value="1"/>
</dbReference>
<protein>
    <submittedName>
        <fullName evidence="3">Transcriptional repressor</fullName>
    </submittedName>
</protein>
<dbReference type="GO" id="GO:0008270">
    <property type="term" value="F:zinc ion binding"/>
    <property type="evidence" value="ECO:0007669"/>
    <property type="project" value="TreeGrafter"/>
</dbReference>
<organism evidence="3 4">
    <name type="scientific">Acinetobacter ursingii</name>
    <dbReference type="NCBI Taxonomy" id="108980"/>
    <lineage>
        <taxon>Bacteria</taxon>
        <taxon>Pseudomonadati</taxon>
        <taxon>Pseudomonadota</taxon>
        <taxon>Gammaproteobacteria</taxon>
        <taxon>Moraxellales</taxon>
        <taxon>Moraxellaceae</taxon>
        <taxon>Acinetobacter</taxon>
    </lineage>
</organism>
<accession>A0AA46S8K6</accession>
<dbReference type="GO" id="GO:0045892">
    <property type="term" value="P:negative regulation of DNA-templated transcription"/>
    <property type="evidence" value="ECO:0007669"/>
    <property type="project" value="TreeGrafter"/>
</dbReference>
<feature type="binding site" evidence="1">
    <location>
        <position position="99"/>
    </location>
    <ligand>
        <name>Zn(2+)</name>
        <dbReference type="ChEBI" id="CHEBI:29105"/>
    </ligand>
</feature>
<evidence type="ECO:0000256" key="1">
    <source>
        <dbReference type="PIRSR" id="PIRSR602481-1"/>
    </source>
</evidence>
<dbReference type="GO" id="GO:0000976">
    <property type="term" value="F:transcription cis-regulatory region binding"/>
    <property type="evidence" value="ECO:0007669"/>
    <property type="project" value="TreeGrafter"/>
</dbReference>
<evidence type="ECO:0000313" key="3">
    <source>
        <dbReference type="EMBL" id="UYF76046.1"/>
    </source>
</evidence>
<comment type="cofactor">
    <cofactor evidence="1">
        <name>Zn(2+)</name>
        <dbReference type="ChEBI" id="CHEBI:29105"/>
    </cofactor>
    <text evidence="1">Binds 1 zinc ion per subunit.</text>
</comment>
<dbReference type="SUPFAM" id="SSF46785">
    <property type="entry name" value="Winged helix' DNA-binding domain"/>
    <property type="match status" value="1"/>
</dbReference>
<proteinExistence type="predicted"/>
<name>A0AA46S8K6_9GAMM</name>
<feature type="binding site" evidence="1">
    <location>
        <position position="139"/>
    </location>
    <ligand>
        <name>Zn(2+)</name>
        <dbReference type="ChEBI" id="CHEBI:29105"/>
    </ligand>
</feature>
<evidence type="ECO:0000256" key="2">
    <source>
        <dbReference type="PIRSR" id="PIRSR602481-2"/>
    </source>
</evidence>
<dbReference type="GO" id="GO:1900376">
    <property type="term" value="P:regulation of secondary metabolite biosynthetic process"/>
    <property type="evidence" value="ECO:0007669"/>
    <property type="project" value="TreeGrafter"/>
</dbReference>